<dbReference type="Proteomes" id="UP000033618">
    <property type="component" value="Unassembled WGS sequence"/>
</dbReference>
<keyword evidence="2" id="KW-1185">Reference proteome</keyword>
<proteinExistence type="predicted"/>
<dbReference type="OrthoDB" id="8752321at2"/>
<dbReference type="InterPro" id="IPR038706">
    <property type="entry name" value="Type_VI_SciN-like_sf"/>
</dbReference>
<dbReference type="Gene3D" id="2.60.40.4150">
    <property type="entry name" value="Type VI secretion system, lipoprotein SciN"/>
    <property type="match status" value="1"/>
</dbReference>
<organism evidence="1 2">
    <name type="scientific">Robbsia andropogonis</name>
    <dbReference type="NCBI Taxonomy" id="28092"/>
    <lineage>
        <taxon>Bacteria</taxon>
        <taxon>Pseudomonadati</taxon>
        <taxon>Pseudomonadota</taxon>
        <taxon>Betaproteobacteria</taxon>
        <taxon>Burkholderiales</taxon>
        <taxon>Burkholderiaceae</taxon>
        <taxon>Robbsia</taxon>
    </lineage>
</organism>
<dbReference type="EMBL" id="LAQU01000001">
    <property type="protein sequence ID" value="KKB65347.1"/>
    <property type="molecule type" value="Genomic_DNA"/>
</dbReference>
<dbReference type="RefSeq" id="WP_024905563.1">
    <property type="nucleotide sequence ID" value="NZ_CADFGU010000010.1"/>
</dbReference>
<dbReference type="NCBIfam" id="TIGR03352">
    <property type="entry name" value="VI_chp_3"/>
    <property type="match status" value="1"/>
</dbReference>
<dbReference type="AlphaFoldDB" id="A0A0F5K733"/>
<dbReference type="Pfam" id="PF12790">
    <property type="entry name" value="T6SS-SciN"/>
    <property type="match status" value="1"/>
</dbReference>
<comment type="caution">
    <text evidence="1">The sequence shown here is derived from an EMBL/GenBank/DDBJ whole genome shotgun (WGS) entry which is preliminary data.</text>
</comment>
<dbReference type="STRING" id="28092.WM40_01815"/>
<reference evidence="1 2" key="1">
    <citation type="submission" date="2015-03" db="EMBL/GenBank/DDBJ databases">
        <title>Draft Genome Sequence of Burkholderia andropogonis type strain ICMP2807, isolated from Sorghum bicolor.</title>
        <authorList>
            <person name="Lopes-Santos L."/>
            <person name="Castro D.B."/>
            <person name="Ottoboni L.M."/>
            <person name="Park D."/>
            <person name="Weirc B.S."/>
            <person name="Destefano S.A."/>
        </authorList>
    </citation>
    <scope>NUCLEOTIDE SEQUENCE [LARGE SCALE GENOMIC DNA]</scope>
    <source>
        <strain evidence="1 2">ICMP2807</strain>
    </source>
</reference>
<dbReference type="PATRIC" id="fig|28092.6.peg.420"/>
<accession>A0A0F5K733</accession>
<evidence type="ECO:0000313" key="1">
    <source>
        <dbReference type="EMBL" id="KKB65347.1"/>
    </source>
</evidence>
<dbReference type="InterPro" id="IPR017734">
    <property type="entry name" value="T6SS_SciN"/>
</dbReference>
<dbReference type="PANTHER" id="PTHR37625">
    <property type="entry name" value="OUTER MEMBRANE LIPOPROTEIN-RELATED"/>
    <property type="match status" value="1"/>
</dbReference>
<protein>
    <submittedName>
        <fullName evidence="1">Membrane protein</fullName>
    </submittedName>
</protein>
<evidence type="ECO:0000313" key="2">
    <source>
        <dbReference type="Proteomes" id="UP000033618"/>
    </source>
</evidence>
<dbReference type="PROSITE" id="PS51257">
    <property type="entry name" value="PROKAR_LIPOPROTEIN"/>
    <property type="match status" value="1"/>
</dbReference>
<dbReference type="PANTHER" id="PTHR37625:SF4">
    <property type="entry name" value="OUTER MEMBRANE LIPOPROTEIN"/>
    <property type="match status" value="1"/>
</dbReference>
<gene>
    <name evidence="1" type="ORF">WM40_01815</name>
</gene>
<sequence>MAHWGEKRWLRITLGVACAIALGGCAAGVGLIGTAGSAALQAVGIGKPPVPDSQKPPRQITLTLDAGTNLNAGTSKRGVALVVRLYALKDPTSFQQAPFDTFLDPDKEKQVLGQDLIQVREVTLIPGQRYTSTEKVPYEAGAFGVVALFRQPATQRWRLVFDPKKSEKSGILIGMHACAMTVTAGTPIVASDSAAQQSLNMLSMVNCQ</sequence>
<name>A0A0F5K733_9BURK</name>